<dbReference type="EMBL" id="JAGSXJ010000011">
    <property type="protein sequence ID" value="KAH6687386.1"/>
    <property type="molecule type" value="Genomic_DNA"/>
</dbReference>
<evidence type="ECO:0000313" key="3">
    <source>
        <dbReference type="Proteomes" id="UP000770015"/>
    </source>
</evidence>
<organism evidence="2 3">
    <name type="scientific">Plectosphaerella plurivora</name>
    <dbReference type="NCBI Taxonomy" id="936078"/>
    <lineage>
        <taxon>Eukaryota</taxon>
        <taxon>Fungi</taxon>
        <taxon>Dikarya</taxon>
        <taxon>Ascomycota</taxon>
        <taxon>Pezizomycotina</taxon>
        <taxon>Sordariomycetes</taxon>
        <taxon>Hypocreomycetidae</taxon>
        <taxon>Glomerellales</taxon>
        <taxon>Plectosphaerellaceae</taxon>
        <taxon>Plectosphaerella</taxon>
    </lineage>
</organism>
<feature type="region of interest" description="Disordered" evidence="1">
    <location>
        <begin position="1"/>
        <end position="78"/>
    </location>
</feature>
<dbReference type="AlphaFoldDB" id="A0A9P8VDI0"/>
<accession>A0A9P8VDI0</accession>
<protein>
    <submittedName>
        <fullName evidence="2">Uncharacterized protein</fullName>
    </submittedName>
</protein>
<feature type="compositionally biased region" description="Polar residues" evidence="1">
    <location>
        <begin position="44"/>
        <end position="53"/>
    </location>
</feature>
<feature type="region of interest" description="Disordered" evidence="1">
    <location>
        <begin position="95"/>
        <end position="158"/>
    </location>
</feature>
<evidence type="ECO:0000313" key="2">
    <source>
        <dbReference type="EMBL" id="KAH6687386.1"/>
    </source>
</evidence>
<proteinExistence type="predicted"/>
<dbReference type="Proteomes" id="UP000770015">
    <property type="component" value="Unassembled WGS sequence"/>
</dbReference>
<evidence type="ECO:0000256" key="1">
    <source>
        <dbReference type="SAM" id="MobiDB-lite"/>
    </source>
</evidence>
<gene>
    <name evidence="2" type="ORF">F5X68DRAFT_10360</name>
</gene>
<name>A0A9P8VDI0_9PEZI</name>
<comment type="caution">
    <text evidence="2">The sequence shown here is derived from an EMBL/GenBank/DDBJ whole genome shotgun (WGS) entry which is preliminary data.</text>
</comment>
<keyword evidence="3" id="KW-1185">Reference proteome</keyword>
<reference evidence="2" key="1">
    <citation type="journal article" date="2021" name="Nat. Commun.">
        <title>Genetic determinants of endophytism in the Arabidopsis root mycobiome.</title>
        <authorList>
            <person name="Mesny F."/>
            <person name="Miyauchi S."/>
            <person name="Thiergart T."/>
            <person name="Pickel B."/>
            <person name="Atanasova L."/>
            <person name="Karlsson M."/>
            <person name="Huettel B."/>
            <person name="Barry K.W."/>
            <person name="Haridas S."/>
            <person name="Chen C."/>
            <person name="Bauer D."/>
            <person name="Andreopoulos W."/>
            <person name="Pangilinan J."/>
            <person name="LaButti K."/>
            <person name="Riley R."/>
            <person name="Lipzen A."/>
            <person name="Clum A."/>
            <person name="Drula E."/>
            <person name="Henrissat B."/>
            <person name="Kohler A."/>
            <person name="Grigoriev I.V."/>
            <person name="Martin F.M."/>
            <person name="Hacquard S."/>
        </authorList>
    </citation>
    <scope>NUCLEOTIDE SEQUENCE</scope>
    <source>
        <strain evidence="2">MPI-SDFR-AT-0117</strain>
    </source>
</reference>
<sequence>MLLASQGALSPAGGVGLELPATPGMAAVPHLRGQAPAPDARGHLQTQWQSQNVPIGASGPTRRGQGRGGGGARAQDVQFSSPFVRPVCGGCVRPDKQARVNNTPGGASELESQRPGFGSKKGGEGCVSVGGVAAHSTRGKKAEEEEEQTEERRGVSSA</sequence>